<protein>
    <recommendedName>
        <fullName evidence="7">Glycogen synthase</fullName>
        <ecNumber evidence="7">2.4.1.21</ecNumber>
    </recommendedName>
    <alternativeName>
        <fullName evidence="7">Starch [bacterial glycogen] synthase</fullName>
    </alternativeName>
</protein>
<dbReference type="HAMAP" id="MF_00484">
    <property type="entry name" value="Glycogen_synth"/>
    <property type="match status" value="1"/>
</dbReference>
<evidence type="ECO:0000313" key="10">
    <source>
        <dbReference type="EMBL" id="SMH32561.1"/>
    </source>
</evidence>
<name>A0A1X7N7E8_9LACT</name>
<dbReference type="NCBIfam" id="NF001898">
    <property type="entry name" value="PRK00654.1-1"/>
    <property type="match status" value="1"/>
</dbReference>
<dbReference type="PANTHER" id="PTHR45825">
    <property type="entry name" value="GRANULE-BOUND STARCH SYNTHASE 1, CHLOROPLASTIC/AMYLOPLASTIC"/>
    <property type="match status" value="1"/>
</dbReference>
<dbReference type="InterPro" id="IPR011835">
    <property type="entry name" value="GS/SS"/>
</dbReference>
<evidence type="ECO:0000256" key="3">
    <source>
        <dbReference type="ARBA" id="ARBA00010281"/>
    </source>
</evidence>
<keyword evidence="6 7" id="KW-0320">Glycogen biosynthesis</keyword>
<dbReference type="NCBIfam" id="TIGR02095">
    <property type="entry name" value="glgA"/>
    <property type="match status" value="1"/>
</dbReference>
<evidence type="ECO:0000256" key="7">
    <source>
        <dbReference type="HAMAP-Rule" id="MF_00484"/>
    </source>
</evidence>
<dbReference type="GO" id="GO:0005978">
    <property type="term" value="P:glycogen biosynthetic process"/>
    <property type="evidence" value="ECO:0007669"/>
    <property type="project" value="UniProtKB-UniRule"/>
</dbReference>
<evidence type="ECO:0000313" key="11">
    <source>
        <dbReference type="Proteomes" id="UP000193435"/>
    </source>
</evidence>
<dbReference type="GO" id="GO:0004373">
    <property type="term" value="F:alpha-1,4-glucan glucosyltransferase (UDP-glucose donor) activity"/>
    <property type="evidence" value="ECO:0007669"/>
    <property type="project" value="InterPro"/>
</dbReference>
<dbReference type="InterPro" id="IPR013534">
    <property type="entry name" value="Starch_synth_cat_dom"/>
</dbReference>
<proteinExistence type="inferred from homology"/>
<keyword evidence="5 7" id="KW-0808">Transferase</keyword>
<dbReference type="EC" id="2.4.1.21" evidence="7"/>
<keyword evidence="4 7" id="KW-0328">Glycosyltransferase</keyword>
<dbReference type="Gene3D" id="3.40.50.2000">
    <property type="entry name" value="Glycogen Phosphorylase B"/>
    <property type="match status" value="2"/>
</dbReference>
<dbReference type="EMBL" id="FXBJ01000002">
    <property type="protein sequence ID" value="SMH32561.1"/>
    <property type="molecule type" value="Genomic_DNA"/>
</dbReference>
<accession>A0A1X7N7E8</accession>
<organism evidence="10 11">
    <name type="scientific">Carnobacterium iners</name>
    <dbReference type="NCBI Taxonomy" id="1073423"/>
    <lineage>
        <taxon>Bacteria</taxon>
        <taxon>Bacillati</taxon>
        <taxon>Bacillota</taxon>
        <taxon>Bacilli</taxon>
        <taxon>Lactobacillales</taxon>
        <taxon>Carnobacteriaceae</taxon>
        <taxon>Carnobacterium</taxon>
    </lineage>
</organism>
<dbReference type="InterPro" id="IPR001296">
    <property type="entry name" value="Glyco_trans_1"/>
</dbReference>
<evidence type="ECO:0000256" key="2">
    <source>
        <dbReference type="ARBA" id="ARBA00002764"/>
    </source>
</evidence>
<dbReference type="SUPFAM" id="SSF53756">
    <property type="entry name" value="UDP-Glycosyltransferase/glycogen phosphorylase"/>
    <property type="match status" value="1"/>
</dbReference>
<evidence type="ECO:0000256" key="4">
    <source>
        <dbReference type="ARBA" id="ARBA00022676"/>
    </source>
</evidence>
<gene>
    <name evidence="7" type="primary">glgA</name>
    <name evidence="10" type="ORF">SAMN04488700_1420</name>
</gene>
<evidence type="ECO:0000256" key="5">
    <source>
        <dbReference type="ARBA" id="ARBA00022679"/>
    </source>
</evidence>
<evidence type="ECO:0000256" key="6">
    <source>
        <dbReference type="ARBA" id="ARBA00023056"/>
    </source>
</evidence>
<dbReference type="Proteomes" id="UP000193435">
    <property type="component" value="Unassembled WGS sequence"/>
</dbReference>
<comment type="pathway">
    <text evidence="7">Glycan biosynthesis; glycogen biosynthesis.</text>
</comment>
<comment type="function">
    <text evidence="2 7">Synthesizes alpha-1,4-glucan chains using ADP-glucose.</text>
</comment>
<keyword evidence="11" id="KW-1185">Reference proteome</keyword>
<evidence type="ECO:0000256" key="1">
    <source>
        <dbReference type="ARBA" id="ARBA00001478"/>
    </source>
</evidence>
<dbReference type="AlphaFoldDB" id="A0A1X7N7E8"/>
<sequence>MTMKVLFAAAECAPFFKTGGLGDVAGALPKELIQQGVDVKVVLPFHTTMPQEYKNKLEDVLSFEVKVGWRNQFCGLKRLVKDRVTYYFIDNLSYFDRPNLYGYDDDGERFAFFSQAVCEMMEKIDFIPDVLHLNDWHTAIIPVLLKDKYQWIKEYQKIKTVLTIHNLQFQGIYSQAVLSDWYGIGYNTYHENGLKYYEDVNVLKGGIFFADQVTTVSPTYAKEIQTPYFGENLDGVLRQNKYKLSGILNGIDYDEFNPETDKKIQHHFTVKELSGKSKDKTLLQEKVGLPIDSTVPLMAMVSRLTAQKGCHLLCEQMDELMKRDIQVLILGTGETEYENSFRYFNWRYPEKFKAIIDFDTNLAQQIYAGSDLFIMPSAFEPCGLSQLYSLRYGTLPIVHETGGLKDTVIPYNTITGEGTGFSFYDYRSHVMMETIDQAITVYYDRPKQWKALIKQAMIQDNSWKKSTEVYIKHYKSLIGHE</sequence>
<comment type="similarity">
    <text evidence="3 7">Belongs to the glycosyltransferase 1 family. Bacterial/plant glycogen synthase subfamily.</text>
</comment>
<reference evidence="10 11" key="1">
    <citation type="submission" date="2017-04" db="EMBL/GenBank/DDBJ databases">
        <authorList>
            <person name="Afonso C.L."/>
            <person name="Miller P.J."/>
            <person name="Scott M.A."/>
            <person name="Spackman E."/>
            <person name="Goraichik I."/>
            <person name="Dimitrov K.M."/>
            <person name="Suarez D.L."/>
            <person name="Swayne D.E."/>
        </authorList>
    </citation>
    <scope>NUCLEOTIDE SEQUENCE [LARGE SCALE GENOMIC DNA]</scope>
    <source>
        <strain evidence="10 11">LMG26642</strain>
    </source>
</reference>
<dbReference type="CDD" id="cd03791">
    <property type="entry name" value="GT5_Glycogen_synthase_DULL1-like"/>
    <property type="match status" value="1"/>
</dbReference>
<dbReference type="Pfam" id="PF00534">
    <property type="entry name" value="Glycos_transf_1"/>
    <property type="match status" value="1"/>
</dbReference>
<dbReference type="GO" id="GO:0009011">
    <property type="term" value="F:alpha-1,4-glucan glucosyltransferase (ADP-glucose donor) activity"/>
    <property type="evidence" value="ECO:0007669"/>
    <property type="project" value="UniProtKB-UniRule"/>
</dbReference>
<evidence type="ECO:0000259" key="9">
    <source>
        <dbReference type="Pfam" id="PF08323"/>
    </source>
</evidence>
<feature type="domain" description="Glycosyl transferase family 1" evidence="8">
    <location>
        <begin position="289"/>
        <end position="447"/>
    </location>
</feature>
<comment type="catalytic activity">
    <reaction evidence="1 7">
        <text>[(1-&gt;4)-alpha-D-glucosyl](n) + ADP-alpha-D-glucose = [(1-&gt;4)-alpha-D-glucosyl](n+1) + ADP + H(+)</text>
        <dbReference type="Rhea" id="RHEA:18189"/>
        <dbReference type="Rhea" id="RHEA-COMP:9584"/>
        <dbReference type="Rhea" id="RHEA-COMP:9587"/>
        <dbReference type="ChEBI" id="CHEBI:15378"/>
        <dbReference type="ChEBI" id="CHEBI:15444"/>
        <dbReference type="ChEBI" id="CHEBI:57498"/>
        <dbReference type="ChEBI" id="CHEBI:456216"/>
        <dbReference type="EC" id="2.4.1.21"/>
    </reaction>
</comment>
<evidence type="ECO:0000259" key="8">
    <source>
        <dbReference type="Pfam" id="PF00534"/>
    </source>
</evidence>
<dbReference type="STRING" id="1073423.SAMN04488700_1420"/>
<feature type="binding site" evidence="7">
    <location>
        <position position="17"/>
    </location>
    <ligand>
        <name>ADP-alpha-D-glucose</name>
        <dbReference type="ChEBI" id="CHEBI:57498"/>
    </ligand>
</feature>
<dbReference type="PANTHER" id="PTHR45825:SF11">
    <property type="entry name" value="ALPHA AMYLASE DOMAIN-CONTAINING PROTEIN"/>
    <property type="match status" value="1"/>
</dbReference>
<feature type="domain" description="Starch synthase catalytic" evidence="9">
    <location>
        <begin position="4"/>
        <end position="239"/>
    </location>
</feature>
<dbReference type="UniPathway" id="UPA00164"/>
<dbReference type="Pfam" id="PF08323">
    <property type="entry name" value="Glyco_transf_5"/>
    <property type="match status" value="1"/>
</dbReference>